<proteinExistence type="predicted"/>
<dbReference type="Pfam" id="PF00583">
    <property type="entry name" value="Acetyltransf_1"/>
    <property type="match status" value="1"/>
</dbReference>
<comment type="caution">
    <text evidence="2">The sequence shown here is derived from an EMBL/GenBank/DDBJ whole genome shotgun (WGS) entry which is preliminary data.</text>
</comment>
<name>A0A2T3J4Y4_9GAMM</name>
<dbReference type="Gene3D" id="3.40.630.30">
    <property type="match status" value="1"/>
</dbReference>
<keyword evidence="2" id="KW-0808">Transferase</keyword>
<dbReference type="GO" id="GO:0016747">
    <property type="term" value="F:acyltransferase activity, transferring groups other than amino-acyl groups"/>
    <property type="evidence" value="ECO:0007669"/>
    <property type="project" value="InterPro"/>
</dbReference>
<dbReference type="AlphaFoldDB" id="A0A2T3J4Y4"/>
<evidence type="ECO:0000313" key="3">
    <source>
        <dbReference type="Proteomes" id="UP000241222"/>
    </source>
</evidence>
<dbReference type="EMBL" id="PYMH01000001">
    <property type="protein sequence ID" value="PSU36340.1"/>
    <property type="molecule type" value="Genomic_DNA"/>
</dbReference>
<dbReference type="SUPFAM" id="SSF55729">
    <property type="entry name" value="Acyl-CoA N-acyltransferases (Nat)"/>
    <property type="match status" value="1"/>
</dbReference>
<accession>A0A2T3J4Y4</accession>
<feature type="domain" description="N-acetyltransferase" evidence="1">
    <location>
        <begin position="4"/>
        <end position="156"/>
    </location>
</feature>
<dbReference type="InterPro" id="IPR016181">
    <property type="entry name" value="Acyl_CoA_acyltransferase"/>
</dbReference>
<dbReference type="PROSITE" id="PS51186">
    <property type="entry name" value="GNAT"/>
    <property type="match status" value="1"/>
</dbReference>
<protein>
    <submittedName>
        <fullName evidence="2">GNAT family N-acetyltransferase</fullName>
    </submittedName>
</protein>
<gene>
    <name evidence="2" type="ORF">C9I99_04930</name>
</gene>
<dbReference type="RefSeq" id="WP_107347694.1">
    <property type="nucleotide sequence ID" value="NZ_PYMH01000001.1"/>
</dbReference>
<organism evidence="2 3">
    <name type="scientific">Photobacterium lutimaris</name>
    <dbReference type="NCBI Taxonomy" id="388278"/>
    <lineage>
        <taxon>Bacteria</taxon>
        <taxon>Pseudomonadati</taxon>
        <taxon>Pseudomonadota</taxon>
        <taxon>Gammaproteobacteria</taxon>
        <taxon>Vibrionales</taxon>
        <taxon>Vibrionaceae</taxon>
        <taxon>Photobacterium</taxon>
    </lineage>
</organism>
<sequence>MFTVKIKSVNLNEAALVQNCAFDAFEDDSNKYGSYPPNIESMDWICAEIDKGNFYKVLYGGAFAGGLCVELDADKILDIKYVFLGQQFQDKKIGSQVMGLIEKQFGEAVAFKLLTPSGSLRNHHFYEKQGYIKTRVFNPIADDDDFSVFEYVKRVGAK</sequence>
<dbReference type="InterPro" id="IPR000182">
    <property type="entry name" value="GNAT_dom"/>
</dbReference>
<keyword evidence="3" id="KW-1185">Reference proteome</keyword>
<dbReference type="OrthoDB" id="9786032at2"/>
<evidence type="ECO:0000259" key="1">
    <source>
        <dbReference type="PROSITE" id="PS51186"/>
    </source>
</evidence>
<evidence type="ECO:0000313" key="2">
    <source>
        <dbReference type="EMBL" id="PSU36340.1"/>
    </source>
</evidence>
<reference evidence="2 3" key="1">
    <citation type="submission" date="2018-03" db="EMBL/GenBank/DDBJ databases">
        <title>Whole genome sequencing of Histamine producing bacteria.</title>
        <authorList>
            <person name="Butler K."/>
        </authorList>
    </citation>
    <scope>NUCLEOTIDE SEQUENCE [LARGE SCALE GENOMIC DNA]</scope>
    <source>
        <strain evidence="2 3">JCM 13586</strain>
    </source>
</reference>
<dbReference type="Proteomes" id="UP000241222">
    <property type="component" value="Unassembled WGS sequence"/>
</dbReference>